<dbReference type="AlphaFoldDB" id="A0A9P7U410"/>
<keyword evidence="2" id="KW-1185">Reference proteome</keyword>
<proteinExistence type="predicted"/>
<gene>
    <name evidence="1" type="ORF">JMJ77_008905</name>
</gene>
<name>A0A9P7U410_9PEZI</name>
<dbReference type="Proteomes" id="UP000699042">
    <property type="component" value="Unassembled WGS sequence"/>
</dbReference>
<sequence length="29" mass="3502">MRVRFGHCSRMSFNTKLPRFRLQDFPCNG</sequence>
<evidence type="ECO:0000313" key="1">
    <source>
        <dbReference type="EMBL" id="KAG7041201.1"/>
    </source>
</evidence>
<evidence type="ECO:0000313" key="2">
    <source>
        <dbReference type="Proteomes" id="UP000699042"/>
    </source>
</evidence>
<feature type="non-terminal residue" evidence="1">
    <location>
        <position position="1"/>
    </location>
</feature>
<comment type="caution">
    <text evidence="1">The sequence shown here is derived from an EMBL/GenBank/DDBJ whole genome shotgun (WGS) entry which is preliminary data.</text>
</comment>
<dbReference type="EMBL" id="JAESDN010000016">
    <property type="protein sequence ID" value="KAG7041201.1"/>
    <property type="molecule type" value="Genomic_DNA"/>
</dbReference>
<organism evidence="1 2">
    <name type="scientific">Colletotrichum scovillei</name>
    <dbReference type="NCBI Taxonomy" id="1209932"/>
    <lineage>
        <taxon>Eukaryota</taxon>
        <taxon>Fungi</taxon>
        <taxon>Dikarya</taxon>
        <taxon>Ascomycota</taxon>
        <taxon>Pezizomycotina</taxon>
        <taxon>Sordariomycetes</taxon>
        <taxon>Hypocreomycetidae</taxon>
        <taxon>Glomerellales</taxon>
        <taxon>Glomerellaceae</taxon>
        <taxon>Colletotrichum</taxon>
        <taxon>Colletotrichum acutatum species complex</taxon>
    </lineage>
</organism>
<protein>
    <submittedName>
        <fullName evidence="1">Uncharacterized protein</fullName>
    </submittedName>
</protein>
<reference evidence="1" key="1">
    <citation type="submission" date="2021-05" db="EMBL/GenBank/DDBJ databases">
        <title>Comparative genomics of three Colletotrichum scovillei strains and genetic complementation revealed genes involved fungal growth and virulence on chili pepper.</title>
        <authorList>
            <person name="Hsieh D.-K."/>
            <person name="Chuang S.-C."/>
            <person name="Chen C.-Y."/>
            <person name="Chao Y.-T."/>
            <person name="Lu M.-Y.J."/>
            <person name="Lee M.-H."/>
            <person name="Shih M.-C."/>
        </authorList>
    </citation>
    <scope>NUCLEOTIDE SEQUENCE</scope>
    <source>
        <strain evidence="1">Coll-153</strain>
    </source>
</reference>
<accession>A0A9P7U410</accession>